<evidence type="ECO:0000313" key="3">
    <source>
        <dbReference type="Proteomes" id="UP000238338"/>
    </source>
</evidence>
<comment type="caution">
    <text evidence="2">The sequence shown here is derived from an EMBL/GenBank/DDBJ whole genome shotgun (WGS) entry which is preliminary data.</text>
</comment>
<dbReference type="CDD" id="cd07344">
    <property type="entry name" value="M48_yhfN_like"/>
    <property type="match status" value="1"/>
</dbReference>
<dbReference type="Gene3D" id="3.30.2010.10">
    <property type="entry name" value="Metalloproteases ('zincins'), catalytic domain"/>
    <property type="match status" value="1"/>
</dbReference>
<dbReference type="AlphaFoldDB" id="A0A2S8S9C0"/>
<dbReference type="InterPro" id="IPR053136">
    <property type="entry name" value="UTP_pyrophosphatase-like"/>
</dbReference>
<dbReference type="PANTHER" id="PTHR30399">
    <property type="entry name" value="UNCHARACTERIZED PROTEIN YGJP"/>
    <property type="match status" value="1"/>
</dbReference>
<reference evidence="2 3" key="1">
    <citation type="submission" date="2018-02" db="EMBL/GenBank/DDBJ databases">
        <title>Genomic Encyclopedia of Archaeal and Bacterial Type Strains, Phase II (KMG-II): from individual species to whole genera.</title>
        <authorList>
            <person name="Goeker M."/>
        </authorList>
    </citation>
    <scope>NUCLEOTIDE SEQUENCE [LARGE SCALE GENOMIC DNA]</scope>
    <source>
        <strain evidence="2 3">DSM 18921</strain>
    </source>
</reference>
<dbReference type="RefSeq" id="WP_105513672.1">
    <property type="nucleotide sequence ID" value="NZ_PVEP01000002.1"/>
</dbReference>
<dbReference type="InterPro" id="IPR002725">
    <property type="entry name" value="YgjP-like_metallopeptidase"/>
</dbReference>
<keyword evidence="3" id="KW-1185">Reference proteome</keyword>
<dbReference type="Pfam" id="PF01863">
    <property type="entry name" value="YgjP-like"/>
    <property type="match status" value="1"/>
</dbReference>
<protein>
    <recommendedName>
        <fullName evidence="1">YgjP-like metallopeptidase domain-containing protein</fullName>
    </recommendedName>
</protein>
<name>A0A2S8S9C0_9RHOB</name>
<dbReference type="Proteomes" id="UP000238338">
    <property type="component" value="Unassembled WGS sequence"/>
</dbReference>
<dbReference type="PANTHER" id="PTHR30399:SF1">
    <property type="entry name" value="UTP PYROPHOSPHATASE"/>
    <property type="match status" value="1"/>
</dbReference>
<evidence type="ECO:0000259" key="1">
    <source>
        <dbReference type="Pfam" id="PF01863"/>
    </source>
</evidence>
<dbReference type="EMBL" id="PVEP01000002">
    <property type="protein sequence ID" value="PQV57415.1"/>
    <property type="molecule type" value="Genomic_DNA"/>
</dbReference>
<accession>A0A2S8S9C0</accession>
<feature type="domain" description="YgjP-like metallopeptidase" evidence="1">
    <location>
        <begin position="24"/>
        <end position="219"/>
    </location>
</feature>
<evidence type="ECO:0000313" key="2">
    <source>
        <dbReference type="EMBL" id="PQV57415.1"/>
    </source>
</evidence>
<gene>
    <name evidence="2" type="ORF">LX70_01219</name>
</gene>
<proteinExistence type="predicted"/>
<organism evidence="2 3">
    <name type="scientific">Albidovulum denitrificans</name>
    <dbReference type="NCBI Taxonomy" id="404881"/>
    <lineage>
        <taxon>Bacteria</taxon>
        <taxon>Pseudomonadati</taxon>
        <taxon>Pseudomonadota</taxon>
        <taxon>Alphaproteobacteria</taxon>
        <taxon>Rhodobacterales</taxon>
        <taxon>Paracoccaceae</taxon>
        <taxon>Albidovulum</taxon>
    </lineage>
</organism>
<dbReference type="OrthoDB" id="9795402at2"/>
<sequence>MVERTLPGNPPVPVTLRRSARARRFSLRVSRLDGRVTLSMPARASEAEALAFAGSKADWVRAILAETAPRQAIGPGATVPFEGRALTITPARVRAVRVEGDALLVPGDPARFATRIEAFLKLAARQRLQAESEGFAAALGRKVHAITLRDTRSRWGSCTHDGRLMYSWRLIMAPPEVLRYVAAHEVAHLREMNHSPAFWAHVARLMPDYARHRRWLRTHGNDLHALDFSRMD</sequence>